<dbReference type="GO" id="GO:0008422">
    <property type="term" value="F:beta-glucosidase activity"/>
    <property type="evidence" value="ECO:0007669"/>
    <property type="project" value="UniProtKB-EC"/>
</dbReference>
<dbReference type="EC" id="3.2.1.21" evidence="3 11"/>
<dbReference type="AlphaFoldDB" id="W6K116"/>
<evidence type="ECO:0000256" key="8">
    <source>
        <dbReference type="ARBA" id="ARBA00023326"/>
    </source>
</evidence>
<dbReference type="OrthoDB" id="9765195at2"/>
<evidence type="ECO:0000256" key="2">
    <source>
        <dbReference type="ARBA" id="ARBA00010838"/>
    </source>
</evidence>
<feature type="binding site" evidence="10">
    <location>
        <position position="163"/>
    </location>
    <ligand>
        <name>substrate</name>
    </ligand>
</feature>
<evidence type="ECO:0000256" key="1">
    <source>
        <dbReference type="ARBA" id="ARBA00000448"/>
    </source>
</evidence>
<evidence type="ECO:0000313" key="13">
    <source>
        <dbReference type="Proteomes" id="UP000035763"/>
    </source>
</evidence>
<keyword evidence="8" id="KW-0624">Polysaccharide degradation</keyword>
<feature type="active site" description="Proton donor" evidence="9">
    <location>
        <position position="164"/>
    </location>
</feature>
<dbReference type="InterPro" id="IPR017736">
    <property type="entry name" value="Glyco_hydro_1_beta-glucosidase"/>
</dbReference>
<dbReference type="Gene3D" id="3.20.20.80">
    <property type="entry name" value="Glycosidases"/>
    <property type="match status" value="1"/>
</dbReference>
<keyword evidence="4 11" id="KW-0378">Hydrolase</keyword>
<comment type="catalytic activity">
    <reaction evidence="1 11">
        <text>Hydrolysis of terminal, non-reducing beta-D-glucosyl residues with release of beta-D-glucose.</text>
        <dbReference type="EC" id="3.2.1.21"/>
    </reaction>
</comment>
<comment type="similarity">
    <text evidence="2 11">Belongs to the glycosyl hydrolase 1 family.</text>
</comment>
<dbReference type="EMBL" id="CAJA01000416">
    <property type="protein sequence ID" value="CCH74715.1"/>
    <property type="molecule type" value="Genomic_DNA"/>
</dbReference>
<feature type="binding site" evidence="10">
    <location>
        <position position="119"/>
    </location>
    <ligand>
        <name>substrate</name>
    </ligand>
</feature>
<keyword evidence="13" id="KW-1185">Reference proteome</keyword>
<gene>
    <name evidence="12" type="primary">bglA</name>
    <name evidence="12" type="ORF">BN11_4730014</name>
</gene>
<feature type="binding site" evidence="10">
    <location>
        <begin position="409"/>
        <end position="410"/>
    </location>
    <ligand>
        <name>substrate</name>
    </ligand>
</feature>
<evidence type="ECO:0000256" key="3">
    <source>
        <dbReference type="ARBA" id="ARBA00012744"/>
    </source>
</evidence>
<feature type="binding site" evidence="10">
    <location>
        <position position="287"/>
    </location>
    <ligand>
        <name>substrate</name>
    </ligand>
</feature>
<dbReference type="NCBIfam" id="TIGR03356">
    <property type="entry name" value="BGL"/>
    <property type="match status" value="1"/>
</dbReference>
<proteinExistence type="inferred from homology"/>
<dbReference type="FunFam" id="3.20.20.80:FF:000004">
    <property type="entry name" value="Beta-glucosidase 6-phospho-beta-glucosidase"/>
    <property type="match status" value="1"/>
</dbReference>
<feature type="active site" description="Nucleophile" evidence="9">
    <location>
        <position position="355"/>
    </location>
</feature>
<dbReference type="InterPro" id="IPR017853">
    <property type="entry name" value="GH"/>
</dbReference>
<evidence type="ECO:0000256" key="4">
    <source>
        <dbReference type="ARBA" id="ARBA00022801"/>
    </source>
</evidence>
<dbReference type="GO" id="GO:0005829">
    <property type="term" value="C:cytosol"/>
    <property type="evidence" value="ECO:0007669"/>
    <property type="project" value="TreeGrafter"/>
</dbReference>
<dbReference type="PANTHER" id="PTHR10353:SF36">
    <property type="entry name" value="LP05116P"/>
    <property type="match status" value="1"/>
</dbReference>
<evidence type="ECO:0000256" key="7">
    <source>
        <dbReference type="ARBA" id="ARBA00023295"/>
    </source>
</evidence>
<dbReference type="RefSeq" id="WP_048700070.1">
    <property type="nucleotide sequence ID" value="NZ_HG764815.1"/>
</dbReference>
<feature type="binding site" evidence="10">
    <location>
        <position position="402"/>
    </location>
    <ligand>
        <name>substrate</name>
    </ligand>
</feature>
<keyword evidence="7 11" id="KW-0326">Glycosidase</keyword>
<dbReference type="STRING" id="1193182.BN11_4730014"/>
<feature type="binding site" evidence="10">
    <location>
        <position position="18"/>
    </location>
    <ligand>
        <name>substrate</name>
    </ligand>
</feature>
<dbReference type="InterPro" id="IPR001360">
    <property type="entry name" value="Glyco_hydro_1"/>
</dbReference>
<dbReference type="PRINTS" id="PR00131">
    <property type="entry name" value="GLHYDRLASE1"/>
</dbReference>
<evidence type="ECO:0000256" key="6">
    <source>
        <dbReference type="ARBA" id="ARBA00023277"/>
    </source>
</evidence>
<accession>W6K116</accession>
<dbReference type="Pfam" id="PF00232">
    <property type="entry name" value="Glyco_hydro_1"/>
    <property type="match status" value="1"/>
</dbReference>
<comment type="caution">
    <text evidence="12">The sequence shown here is derived from an EMBL/GenBank/DDBJ whole genome shotgun (WGS) entry which is preliminary data.</text>
</comment>
<dbReference type="SUPFAM" id="SSF51445">
    <property type="entry name" value="(Trans)glycosidases"/>
    <property type="match status" value="1"/>
</dbReference>
<dbReference type="PANTHER" id="PTHR10353">
    <property type="entry name" value="GLYCOSYL HYDROLASE"/>
    <property type="match status" value="1"/>
</dbReference>
<dbReference type="PROSITE" id="PS00653">
    <property type="entry name" value="GLYCOSYL_HYDROL_F1_2"/>
    <property type="match status" value="1"/>
</dbReference>
<protein>
    <recommendedName>
        <fullName evidence="3 11">Beta-glucosidase</fullName>
        <ecNumber evidence="3 11">3.2.1.21</ecNumber>
    </recommendedName>
</protein>
<evidence type="ECO:0000256" key="10">
    <source>
        <dbReference type="PIRSR" id="PIRSR617736-2"/>
    </source>
</evidence>
<dbReference type="Proteomes" id="UP000035763">
    <property type="component" value="Unassembled WGS sequence"/>
</dbReference>
<evidence type="ECO:0000313" key="12">
    <source>
        <dbReference type="EMBL" id="CCH74715.1"/>
    </source>
</evidence>
<name>W6K116_9MICO</name>
<organism evidence="12 13">
    <name type="scientific">Nostocoides australiense Ben110</name>
    <dbReference type="NCBI Taxonomy" id="1193182"/>
    <lineage>
        <taxon>Bacteria</taxon>
        <taxon>Bacillati</taxon>
        <taxon>Actinomycetota</taxon>
        <taxon>Actinomycetes</taxon>
        <taxon>Micrococcales</taxon>
        <taxon>Intrasporangiaceae</taxon>
        <taxon>Nostocoides</taxon>
    </lineage>
</organism>
<evidence type="ECO:0000256" key="5">
    <source>
        <dbReference type="ARBA" id="ARBA00023001"/>
    </source>
</evidence>
<evidence type="ECO:0000256" key="9">
    <source>
        <dbReference type="PIRSR" id="PIRSR617736-1"/>
    </source>
</evidence>
<keyword evidence="6" id="KW-0119">Carbohydrate metabolism</keyword>
<reference evidence="12 13" key="1">
    <citation type="journal article" date="2013" name="ISME J.">
        <title>A metabolic model for members of the genus Tetrasphaera involved in enhanced biological phosphorus removal.</title>
        <authorList>
            <person name="Kristiansen R."/>
            <person name="Nguyen H.T.T."/>
            <person name="Saunders A.M."/>
            <person name="Nielsen J.L."/>
            <person name="Wimmer R."/>
            <person name="Le V.Q."/>
            <person name="McIlroy S.J."/>
            <person name="Petrovski S."/>
            <person name="Seviour R.J."/>
            <person name="Calteau A."/>
            <person name="Nielsen K.L."/>
            <person name="Nielsen P.H."/>
        </authorList>
    </citation>
    <scope>NUCLEOTIDE SEQUENCE [LARGE SCALE GENOMIC DNA]</scope>
    <source>
        <strain evidence="12 13">Ben110</strain>
    </source>
</reference>
<sequence>MPQLPQDFLFGVATAAYQIEGAVTEDGRGRSVWDDFCDRPGAIVDGSSGASACDSYHLYKEDVDLMAGLGIDAYRFSISWPRIQPDGFGAVNQAGLDYYDRLVDALLARGIRPAATLFHWDLPSPLEAEGGWLQRETAEAFADYARIVAERLADRVAMWTPVNEPNIVTSLGYSTGMHAPGRTLGLYALPAAHHLLLGHGLAVGALRAAGAKSVGCAQNHTVVWPTSQEESDVAAADLFDTIVNRMYAEPILHGTYPDGIAQMMPGPVEHDVKIIGAPLDFYGFNYYNPTLVGSPHAGERIGAEIAVDLPFSRHEIQGYPMTDFGWPVVPEGLLAVMRQLRERYGDRLPPLFVTENGCAYNTGPDDKGVVMDTERVTFYDGHLAAVSQAIAEGIDVRGYFAWSLMDNFEWAEGFTKRFGLVYTDFETQQRIPKLSYDWYADLIRRTKAG</sequence>
<evidence type="ECO:0000256" key="11">
    <source>
        <dbReference type="RuleBase" id="RU361175"/>
    </source>
</evidence>
<dbReference type="InterPro" id="IPR033132">
    <property type="entry name" value="GH_1_N_CS"/>
</dbReference>
<keyword evidence="5" id="KW-0136">Cellulose degradation</keyword>
<dbReference type="GO" id="GO:0030245">
    <property type="term" value="P:cellulose catabolic process"/>
    <property type="evidence" value="ECO:0007669"/>
    <property type="project" value="UniProtKB-KW"/>
</dbReference>